<sequence length="63" mass="7123">MQDTRCRDFCHVRSQFIQTFVDLEQLIAFSWKRTSASNLCLSSATSSTYLMGVMSEGGASFFK</sequence>
<organism evidence="1 2">
    <name type="scientific">Ciona intestinalis</name>
    <name type="common">Transparent sea squirt</name>
    <name type="synonym">Ascidia intestinalis</name>
    <dbReference type="NCBI Taxonomy" id="7719"/>
    <lineage>
        <taxon>Eukaryota</taxon>
        <taxon>Metazoa</taxon>
        <taxon>Chordata</taxon>
        <taxon>Tunicata</taxon>
        <taxon>Ascidiacea</taxon>
        <taxon>Phlebobranchia</taxon>
        <taxon>Cionidae</taxon>
        <taxon>Ciona</taxon>
    </lineage>
</organism>
<dbReference type="AlphaFoldDB" id="F7AD92"/>
<reference evidence="1" key="3">
    <citation type="submission" date="2025-08" db="UniProtKB">
        <authorList>
            <consortium name="Ensembl"/>
        </authorList>
    </citation>
    <scope>IDENTIFICATION</scope>
</reference>
<keyword evidence="2" id="KW-1185">Reference proteome</keyword>
<dbReference type="InParanoid" id="F7AD92"/>
<dbReference type="Proteomes" id="UP000008144">
    <property type="component" value="Chromosome 3"/>
</dbReference>
<evidence type="ECO:0000313" key="2">
    <source>
        <dbReference type="Proteomes" id="UP000008144"/>
    </source>
</evidence>
<reference evidence="1" key="2">
    <citation type="journal article" date="2008" name="Genome Biol.">
        <title>Improved genome assembly and evidence-based global gene model set for the chordate Ciona intestinalis: new insight into intron and operon populations.</title>
        <authorList>
            <person name="Satou Y."/>
            <person name="Mineta K."/>
            <person name="Ogasawara M."/>
            <person name="Sasakura Y."/>
            <person name="Shoguchi E."/>
            <person name="Ueno K."/>
            <person name="Yamada L."/>
            <person name="Matsumoto J."/>
            <person name="Wasserscheid J."/>
            <person name="Dewar K."/>
            <person name="Wiley G.B."/>
            <person name="Macmil S.L."/>
            <person name="Roe B.A."/>
            <person name="Zeller R.W."/>
            <person name="Hastings K.E."/>
            <person name="Lemaire P."/>
            <person name="Lindquist E."/>
            <person name="Endo T."/>
            <person name="Hotta K."/>
            <person name="Inaba K."/>
        </authorList>
    </citation>
    <scope>NUCLEOTIDE SEQUENCE [LARGE SCALE GENOMIC DNA]</scope>
    <source>
        <strain evidence="1">wild type</strain>
    </source>
</reference>
<dbReference type="HOGENOM" id="CLU_2885067_0_0_1"/>
<evidence type="ECO:0000313" key="1">
    <source>
        <dbReference type="Ensembl" id="ENSCINP00000007568.3"/>
    </source>
</evidence>
<reference evidence="2" key="1">
    <citation type="journal article" date="2002" name="Science">
        <title>The draft genome of Ciona intestinalis: insights into chordate and vertebrate origins.</title>
        <authorList>
            <person name="Dehal P."/>
            <person name="Satou Y."/>
            <person name="Campbell R.K."/>
            <person name="Chapman J."/>
            <person name="Degnan B."/>
            <person name="De Tomaso A."/>
            <person name="Davidson B."/>
            <person name="Di Gregorio A."/>
            <person name="Gelpke M."/>
            <person name="Goodstein D.M."/>
            <person name="Harafuji N."/>
            <person name="Hastings K.E."/>
            <person name="Ho I."/>
            <person name="Hotta K."/>
            <person name="Huang W."/>
            <person name="Kawashima T."/>
            <person name="Lemaire P."/>
            <person name="Martinez D."/>
            <person name="Meinertzhagen I.A."/>
            <person name="Necula S."/>
            <person name="Nonaka M."/>
            <person name="Putnam N."/>
            <person name="Rash S."/>
            <person name="Saiga H."/>
            <person name="Satake M."/>
            <person name="Terry A."/>
            <person name="Yamada L."/>
            <person name="Wang H.G."/>
            <person name="Awazu S."/>
            <person name="Azumi K."/>
            <person name="Boore J."/>
            <person name="Branno M."/>
            <person name="Chin-Bow S."/>
            <person name="DeSantis R."/>
            <person name="Doyle S."/>
            <person name="Francino P."/>
            <person name="Keys D.N."/>
            <person name="Haga S."/>
            <person name="Hayashi H."/>
            <person name="Hino K."/>
            <person name="Imai K.S."/>
            <person name="Inaba K."/>
            <person name="Kano S."/>
            <person name="Kobayashi K."/>
            <person name="Kobayashi M."/>
            <person name="Lee B.I."/>
            <person name="Makabe K.W."/>
            <person name="Manohar C."/>
            <person name="Matassi G."/>
            <person name="Medina M."/>
            <person name="Mochizuki Y."/>
            <person name="Mount S."/>
            <person name="Morishita T."/>
            <person name="Miura S."/>
            <person name="Nakayama A."/>
            <person name="Nishizaka S."/>
            <person name="Nomoto H."/>
            <person name="Ohta F."/>
            <person name="Oishi K."/>
            <person name="Rigoutsos I."/>
            <person name="Sano M."/>
            <person name="Sasaki A."/>
            <person name="Sasakura Y."/>
            <person name="Shoguchi E."/>
            <person name="Shin-i T."/>
            <person name="Spagnuolo A."/>
            <person name="Stainier D."/>
            <person name="Suzuki M.M."/>
            <person name="Tassy O."/>
            <person name="Takatori N."/>
            <person name="Tokuoka M."/>
            <person name="Yagi K."/>
            <person name="Yoshizaki F."/>
            <person name="Wada S."/>
            <person name="Zhang C."/>
            <person name="Hyatt P.D."/>
            <person name="Larimer F."/>
            <person name="Detter C."/>
            <person name="Doggett N."/>
            <person name="Glavina T."/>
            <person name="Hawkins T."/>
            <person name="Richardson P."/>
            <person name="Lucas S."/>
            <person name="Kohara Y."/>
            <person name="Levine M."/>
            <person name="Satoh N."/>
            <person name="Rokhsar D.S."/>
        </authorList>
    </citation>
    <scope>NUCLEOTIDE SEQUENCE [LARGE SCALE GENOMIC DNA]</scope>
</reference>
<reference evidence="1" key="4">
    <citation type="submission" date="2025-09" db="UniProtKB">
        <authorList>
            <consortium name="Ensembl"/>
        </authorList>
    </citation>
    <scope>IDENTIFICATION</scope>
</reference>
<dbReference type="EMBL" id="EAAA01001754">
    <property type="status" value="NOT_ANNOTATED_CDS"/>
    <property type="molecule type" value="Genomic_DNA"/>
</dbReference>
<proteinExistence type="predicted"/>
<protein>
    <submittedName>
        <fullName evidence="1">Uncharacterized protein</fullName>
    </submittedName>
</protein>
<name>F7AD92_CIOIN</name>
<dbReference type="Ensembl" id="ENSCINT00000007568.3">
    <property type="protein sequence ID" value="ENSCINP00000007568.3"/>
    <property type="gene ID" value="ENSCING00000020600.1"/>
</dbReference>
<accession>F7AD92</accession>